<comment type="similarity">
    <text evidence="10 13">Belongs to the GARS family.</text>
</comment>
<dbReference type="InterPro" id="IPR016185">
    <property type="entry name" value="PreATP-grasp_dom_sf"/>
</dbReference>
<dbReference type="InterPro" id="IPR037123">
    <property type="entry name" value="PRibGlycinamide_synth_C_sf"/>
</dbReference>
<dbReference type="HAMAP" id="MF_00138">
    <property type="entry name" value="GARS"/>
    <property type="match status" value="1"/>
</dbReference>
<evidence type="ECO:0000256" key="9">
    <source>
        <dbReference type="ARBA" id="ARBA00023211"/>
    </source>
</evidence>
<name>A0ABW4BPV3_9LACO</name>
<dbReference type="Pfam" id="PF01071">
    <property type="entry name" value="GARS_A"/>
    <property type="match status" value="1"/>
</dbReference>
<dbReference type="NCBIfam" id="TIGR00877">
    <property type="entry name" value="purD"/>
    <property type="match status" value="1"/>
</dbReference>
<evidence type="ECO:0000256" key="7">
    <source>
        <dbReference type="ARBA" id="ARBA00022755"/>
    </source>
</evidence>
<evidence type="ECO:0000256" key="8">
    <source>
        <dbReference type="ARBA" id="ARBA00022840"/>
    </source>
</evidence>
<dbReference type="Gene3D" id="3.40.50.20">
    <property type="match status" value="1"/>
</dbReference>
<evidence type="ECO:0000256" key="10">
    <source>
        <dbReference type="ARBA" id="ARBA00038345"/>
    </source>
</evidence>
<gene>
    <name evidence="13 16" type="primary">purD</name>
    <name evidence="16" type="ORF">ACFQ42_00540</name>
</gene>
<dbReference type="SMART" id="SM01210">
    <property type="entry name" value="GARS_C"/>
    <property type="match status" value="1"/>
</dbReference>
<dbReference type="Pfam" id="PF02843">
    <property type="entry name" value="GARS_C"/>
    <property type="match status" value="1"/>
</dbReference>
<proteinExistence type="inferred from homology"/>
<evidence type="ECO:0000256" key="4">
    <source>
        <dbReference type="ARBA" id="ARBA00013255"/>
    </source>
</evidence>
<dbReference type="SUPFAM" id="SSF56059">
    <property type="entry name" value="Glutathione synthetase ATP-binding domain-like"/>
    <property type="match status" value="1"/>
</dbReference>
<keyword evidence="6 14" id="KW-0547">Nucleotide-binding</keyword>
<dbReference type="Gene3D" id="3.30.1490.20">
    <property type="entry name" value="ATP-grasp fold, A domain"/>
    <property type="match status" value="1"/>
</dbReference>
<dbReference type="Proteomes" id="UP001597251">
    <property type="component" value="Unassembled WGS sequence"/>
</dbReference>
<dbReference type="InterPro" id="IPR020560">
    <property type="entry name" value="PRibGlycinamide_synth_C-dom"/>
</dbReference>
<evidence type="ECO:0000259" key="15">
    <source>
        <dbReference type="PROSITE" id="PS50975"/>
    </source>
</evidence>
<evidence type="ECO:0000256" key="1">
    <source>
        <dbReference type="ARBA" id="ARBA00001936"/>
    </source>
</evidence>
<dbReference type="PANTHER" id="PTHR43472">
    <property type="entry name" value="PHOSPHORIBOSYLAMINE--GLYCINE LIGASE"/>
    <property type="match status" value="1"/>
</dbReference>
<dbReference type="InterPro" id="IPR013815">
    <property type="entry name" value="ATP_grasp_subdomain_1"/>
</dbReference>
<evidence type="ECO:0000256" key="12">
    <source>
        <dbReference type="ARBA" id="ARBA00042864"/>
    </source>
</evidence>
<dbReference type="GO" id="GO:0004637">
    <property type="term" value="F:phosphoribosylamine-glycine ligase activity"/>
    <property type="evidence" value="ECO:0007669"/>
    <property type="project" value="UniProtKB-EC"/>
</dbReference>
<keyword evidence="5 13" id="KW-0436">Ligase</keyword>
<dbReference type="EC" id="6.3.4.13" evidence="4 13"/>
<dbReference type="Gene3D" id="3.90.600.10">
    <property type="entry name" value="Phosphoribosylglycinamide synthetase, C-terminal domain"/>
    <property type="match status" value="1"/>
</dbReference>
<dbReference type="SMART" id="SM01209">
    <property type="entry name" value="GARS_A"/>
    <property type="match status" value="1"/>
</dbReference>
<keyword evidence="7 13" id="KW-0658">Purine biosynthesis</keyword>
<organism evidence="16 17">
    <name type="scientific">Companilactobacillus keshanensis</name>
    <dbReference type="NCBI Taxonomy" id="2486003"/>
    <lineage>
        <taxon>Bacteria</taxon>
        <taxon>Bacillati</taxon>
        <taxon>Bacillota</taxon>
        <taxon>Bacilli</taxon>
        <taxon>Lactobacillales</taxon>
        <taxon>Lactobacillaceae</taxon>
        <taxon>Companilactobacillus</taxon>
    </lineage>
</organism>
<comment type="pathway">
    <text evidence="3 13">Purine metabolism; IMP biosynthesis via de novo pathway; N(1)-(5-phospho-D-ribosyl)glycinamide from 5-phospho-alpha-D-ribose 1-diphosphate: step 2/2.</text>
</comment>
<comment type="cofactor">
    <cofactor evidence="2">
        <name>Mg(2+)</name>
        <dbReference type="ChEBI" id="CHEBI:18420"/>
    </cofactor>
</comment>
<comment type="caution">
    <text evidence="16">The sequence shown here is derived from an EMBL/GenBank/DDBJ whole genome shotgun (WGS) entry which is preliminary data.</text>
</comment>
<evidence type="ECO:0000256" key="3">
    <source>
        <dbReference type="ARBA" id="ARBA00005174"/>
    </source>
</evidence>
<dbReference type="InterPro" id="IPR011761">
    <property type="entry name" value="ATP-grasp"/>
</dbReference>
<dbReference type="InterPro" id="IPR011054">
    <property type="entry name" value="Rudment_hybrid_motif"/>
</dbReference>
<dbReference type="InterPro" id="IPR020561">
    <property type="entry name" value="PRibGlycinamid_synth_ATP-grasp"/>
</dbReference>
<dbReference type="InterPro" id="IPR000115">
    <property type="entry name" value="PRibGlycinamide_synth"/>
</dbReference>
<dbReference type="PROSITE" id="PS00184">
    <property type="entry name" value="GARS"/>
    <property type="match status" value="1"/>
</dbReference>
<keyword evidence="17" id="KW-1185">Reference proteome</keyword>
<dbReference type="InterPro" id="IPR020559">
    <property type="entry name" value="PRibGlycinamide_synth_CS"/>
</dbReference>
<evidence type="ECO:0000313" key="16">
    <source>
        <dbReference type="EMBL" id="MFD1417251.1"/>
    </source>
</evidence>
<dbReference type="SUPFAM" id="SSF51246">
    <property type="entry name" value="Rudiment single hybrid motif"/>
    <property type="match status" value="1"/>
</dbReference>
<feature type="domain" description="ATP-grasp" evidence="15">
    <location>
        <begin position="107"/>
        <end position="311"/>
    </location>
</feature>
<dbReference type="SUPFAM" id="SSF52440">
    <property type="entry name" value="PreATP-grasp domain"/>
    <property type="match status" value="1"/>
</dbReference>
<evidence type="ECO:0000256" key="2">
    <source>
        <dbReference type="ARBA" id="ARBA00001946"/>
    </source>
</evidence>
<dbReference type="InterPro" id="IPR020562">
    <property type="entry name" value="PRibGlycinamide_synth_N"/>
</dbReference>
<protein>
    <recommendedName>
        <fullName evidence="4 13">Phosphoribosylamine--glycine ligase</fullName>
        <ecNumber evidence="4 13">6.3.4.13</ecNumber>
    </recommendedName>
    <alternativeName>
        <fullName evidence="13">GARS</fullName>
    </alternativeName>
    <alternativeName>
        <fullName evidence="11 13">Glycinamide ribonucleotide synthetase</fullName>
    </alternativeName>
    <alternativeName>
        <fullName evidence="12 13">Phosphoribosylglycinamide synthetase</fullName>
    </alternativeName>
</protein>
<evidence type="ECO:0000256" key="14">
    <source>
        <dbReference type="PROSITE-ProRule" id="PRU00409"/>
    </source>
</evidence>
<dbReference type="PANTHER" id="PTHR43472:SF1">
    <property type="entry name" value="PHOSPHORIBOSYLAMINE--GLYCINE LIGASE, CHLOROPLASTIC"/>
    <property type="match status" value="1"/>
</dbReference>
<reference evidence="17" key="1">
    <citation type="journal article" date="2019" name="Int. J. Syst. Evol. Microbiol.">
        <title>The Global Catalogue of Microorganisms (GCM) 10K type strain sequencing project: providing services to taxonomists for standard genome sequencing and annotation.</title>
        <authorList>
            <consortium name="The Broad Institute Genomics Platform"/>
            <consortium name="The Broad Institute Genome Sequencing Center for Infectious Disease"/>
            <person name="Wu L."/>
            <person name="Ma J."/>
        </authorList>
    </citation>
    <scope>NUCLEOTIDE SEQUENCE [LARGE SCALE GENOMIC DNA]</scope>
    <source>
        <strain evidence="17">CCM 8936</strain>
    </source>
</reference>
<dbReference type="RefSeq" id="WP_125675793.1">
    <property type="nucleotide sequence ID" value="NZ_JBHTOI010000002.1"/>
</dbReference>
<evidence type="ECO:0000256" key="11">
    <source>
        <dbReference type="ARBA" id="ARBA00042242"/>
    </source>
</evidence>
<sequence>MRVLVIGSGAREDAICKSLMKKTENDIFCAPGNVGMRLFNIKTINIAENDFAKLTDFVIEMGIDYTIVGPELPLNEGIVDYFEEKGLKIFGPNQKSAQIESSKLFSKNLMKAAHIPTALYKEFTDAKLANEELKKSKLPIVVKTDSLAGGKGVYIINDLVNGGRIIEELLIEHKYQTERIIIEEFLSGEEFSLMAFVQGDNLYPMPIAQDYKRKSDGDKGSNTGGMGAVCPVKNINQSIVSDAYENILKPFVKEMNRQGFDYTGVLYAGLILTDSGLKVIEFNVRFGDPETEVVIPRIKSNLSEVIFGLLNNEILDIEWKSKGTDLGVFVASQGYPEDPKVGNVIDSKKKFLNYSGEINFASIDEEDENLLTNGGRLFCIHAHADDLPEAQNNIYSFLDNIDTTNIFFRHDIGKNSISE</sequence>
<comment type="cofactor">
    <cofactor evidence="1">
        <name>Mn(2+)</name>
        <dbReference type="ChEBI" id="CHEBI:29035"/>
    </cofactor>
</comment>
<evidence type="ECO:0000313" key="17">
    <source>
        <dbReference type="Proteomes" id="UP001597251"/>
    </source>
</evidence>
<evidence type="ECO:0000256" key="6">
    <source>
        <dbReference type="ARBA" id="ARBA00022741"/>
    </source>
</evidence>
<dbReference type="Gene3D" id="3.30.470.20">
    <property type="entry name" value="ATP-grasp fold, B domain"/>
    <property type="match status" value="1"/>
</dbReference>
<keyword evidence="9" id="KW-0464">Manganese</keyword>
<dbReference type="EMBL" id="JBHTOI010000002">
    <property type="protein sequence ID" value="MFD1417251.1"/>
    <property type="molecule type" value="Genomic_DNA"/>
</dbReference>
<dbReference type="Pfam" id="PF02844">
    <property type="entry name" value="GARS_N"/>
    <property type="match status" value="1"/>
</dbReference>
<comment type="catalytic activity">
    <reaction evidence="13">
        <text>5-phospho-beta-D-ribosylamine + glycine + ATP = N(1)-(5-phospho-beta-D-ribosyl)glycinamide + ADP + phosphate + H(+)</text>
        <dbReference type="Rhea" id="RHEA:17453"/>
        <dbReference type="ChEBI" id="CHEBI:15378"/>
        <dbReference type="ChEBI" id="CHEBI:30616"/>
        <dbReference type="ChEBI" id="CHEBI:43474"/>
        <dbReference type="ChEBI" id="CHEBI:57305"/>
        <dbReference type="ChEBI" id="CHEBI:58681"/>
        <dbReference type="ChEBI" id="CHEBI:143788"/>
        <dbReference type="ChEBI" id="CHEBI:456216"/>
        <dbReference type="EC" id="6.3.4.13"/>
    </reaction>
</comment>
<accession>A0ABW4BPV3</accession>
<dbReference type="PROSITE" id="PS50975">
    <property type="entry name" value="ATP_GRASP"/>
    <property type="match status" value="1"/>
</dbReference>
<keyword evidence="8 14" id="KW-0067">ATP-binding</keyword>
<evidence type="ECO:0000256" key="13">
    <source>
        <dbReference type="HAMAP-Rule" id="MF_00138"/>
    </source>
</evidence>
<evidence type="ECO:0000256" key="5">
    <source>
        <dbReference type="ARBA" id="ARBA00022598"/>
    </source>
</evidence>